<keyword evidence="2" id="KW-1185">Reference proteome</keyword>
<reference evidence="2" key="1">
    <citation type="submission" date="2017-10" db="EMBL/GenBank/DDBJ databases">
        <authorList>
            <person name="Peters D.L."/>
        </authorList>
    </citation>
    <scope>NUCLEOTIDE SEQUENCE [LARGE SCALE GENOMIC DNA]</scope>
</reference>
<organism evidence="1 2">
    <name type="scientific">Stenotrophomonas phage vB_SmaS_DLP_5</name>
    <dbReference type="NCBI Taxonomy" id="2044561"/>
    <lineage>
        <taxon>Viruses</taxon>
        <taxon>Duplodnaviria</taxon>
        <taxon>Heunggongvirae</taxon>
        <taxon>Uroviricota</taxon>
        <taxon>Caudoviricetes</taxon>
        <taxon>Delepquintavirus</taxon>
        <taxon>Delepquintavirus DLP5</taxon>
    </lineage>
</organism>
<sequence length="203" mass="22647">MVRIVTEADVRARMALSNDLLGVTATIESALTAAHLRIETEYGSRLAYGVGDDTFYLDSVIHNGVRPGGMFRLELKHGFVRDAPVVVETAFSQNSLWANPAEPIANTSVTVDAERGIVYVPESYQNRYVRIQYEYGFKDDEGDLAPDWLKEAILAYVPVVFNFSNPGNNDPKQEKMNRQSGDHALAILAPYTRNIGFCLRPVY</sequence>
<dbReference type="Proteomes" id="UP000241675">
    <property type="component" value="Segment"/>
</dbReference>
<name>A0A2D2W2E9_9CAUD</name>
<reference evidence="1 2" key="2">
    <citation type="submission" date="2017-11" db="EMBL/GenBank/DDBJ databases">
        <title>Lysogenic conversion of Stenotrophomonas maltophilia by temperate phage DLP4.</title>
        <authorList>
            <person name="Dennis J."/>
            <person name="Stothard P."/>
        </authorList>
    </citation>
    <scope>NUCLEOTIDE SEQUENCE [LARGE SCALE GENOMIC DNA]</scope>
</reference>
<gene>
    <name evidence="1" type="ORF">DLP05_010</name>
</gene>
<accession>A0A2D2W2E9</accession>
<evidence type="ECO:0000313" key="2">
    <source>
        <dbReference type="Proteomes" id="UP000241675"/>
    </source>
</evidence>
<dbReference type="EMBL" id="MG189906">
    <property type="protein sequence ID" value="ATS92324.1"/>
    <property type="molecule type" value="Genomic_DNA"/>
</dbReference>
<protein>
    <submittedName>
        <fullName evidence="1">Uncharacterized protein</fullName>
    </submittedName>
</protein>
<proteinExistence type="predicted"/>
<evidence type="ECO:0000313" key="1">
    <source>
        <dbReference type="EMBL" id="ATS92324.1"/>
    </source>
</evidence>